<dbReference type="OMA" id="MTWLGER"/>
<evidence type="ECO:0000259" key="11">
    <source>
        <dbReference type="PROSITE" id="PS50893"/>
    </source>
</evidence>
<dbReference type="PANTHER" id="PTHR43394:SF1">
    <property type="entry name" value="ATP-BINDING CASSETTE SUB-FAMILY B MEMBER 10, MITOCHONDRIAL"/>
    <property type="match status" value="1"/>
</dbReference>
<comment type="caution">
    <text evidence="13">The sequence shown here is derived from an EMBL/GenBank/DDBJ whole genome shotgun (WGS) entry which is preliminary data.</text>
</comment>
<dbReference type="PROSITE" id="PS00211">
    <property type="entry name" value="ABC_TRANSPORTER_1"/>
    <property type="match status" value="1"/>
</dbReference>
<dbReference type="InterPro" id="IPR011527">
    <property type="entry name" value="ABC1_TM_dom"/>
</dbReference>
<keyword evidence="7 10" id="KW-1133">Transmembrane helix</keyword>
<dbReference type="RefSeq" id="XP_034012519.1">
    <property type="nucleotide sequence ID" value="XM_034155343.1"/>
</dbReference>
<keyword evidence="14" id="KW-1185">Reference proteome</keyword>
<evidence type="ECO:0000256" key="6">
    <source>
        <dbReference type="ARBA" id="ARBA00022840"/>
    </source>
</evidence>
<dbReference type="PANTHER" id="PTHR43394">
    <property type="entry name" value="ATP-DEPENDENT PERMEASE MDL1, MITOCHONDRIAL"/>
    <property type="match status" value="1"/>
</dbReference>
<evidence type="ECO:0000259" key="12">
    <source>
        <dbReference type="PROSITE" id="PS50929"/>
    </source>
</evidence>
<evidence type="ECO:0000313" key="13">
    <source>
        <dbReference type="EMBL" id="KAA8902771.1"/>
    </source>
</evidence>
<dbReference type="PROSITE" id="PS50929">
    <property type="entry name" value="ABC_TM1F"/>
    <property type="match status" value="1"/>
</dbReference>
<dbReference type="Proteomes" id="UP000449547">
    <property type="component" value="Unassembled WGS sequence"/>
</dbReference>
<proteinExistence type="inferred from homology"/>
<dbReference type="PROSITE" id="PS50893">
    <property type="entry name" value="ABC_TRANSPORTER_2"/>
    <property type="match status" value="1"/>
</dbReference>
<evidence type="ECO:0000256" key="1">
    <source>
        <dbReference type="ARBA" id="ARBA00004141"/>
    </source>
</evidence>
<organism evidence="13 14">
    <name type="scientific">Diutina rugosa</name>
    <name type="common">Yeast</name>
    <name type="synonym">Candida rugosa</name>
    <dbReference type="NCBI Taxonomy" id="5481"/>
    <lineage>
        <taxon>Eukaryota</taxon>
        <taxon>Fungi</taxon>
        <taxon>Dikarya</taxon>
        <taxon>Ascomycota</taxon>
        <taxon>Saccharomycotina</taxon>
        <taxon>Pichiomycetes</taxon>
        <taxon>Debaryomycetaceae</taxon>
        <taxon>Diutina</taxon>
    </lineage>
</organism>
<dbReference type="CDD" id="cd18573">
    <property type="entry name" value="ABC_6TM_ABCB10_like"/>
    <property type="match status" value="1"/>
</dbReference>
<dbReference type="InterPro" id="IPR003593">
    <property type="entry name" value="AAA+_ATPase"/>
</dbReference>
<dbReference type="GO" id="GO:0005743">
    <property type="term" value="C:mitochondrial inner membrane"/>
    <property type="evidence" value="ECO:0007669"/>
    <property type="project" value="TreeGrafter"/>
</dbReference>
<dbReference type="EMBL" id="SWFT01000082">
    <property type="protein sequence ID" value="KAA8902771.1"/>
    <property type="molecule type" value="Genomic_DNA"/>
</dbReference>
<evidence type="ECO:0000256" key="5">
    <source>
        <dbReference type="ARBA" id="ARBA00022741"/>
    </source>
</evidence>
<reference evidence="13 14" key="1">
    <citation type="submission" date="2019-07" db="EMBL/GenBank/DDBJ databases">
        <title>Genome assembly of two rare yeast pathogens: Diutina rugosa and Trichomonascus ciferrii.</title>
        <authorList>
            <person name="Mixao V."/>
            <person name="Saus E."/>
            <person name="Hansen A."/>
            <person name="Lass-Flor C."/>
            <person name="Gabaldon T."/>
        </authorList>
    </citation>
    <scope>NUCLEOTIDE SEQUENCE [LARGE SCALE GENOMIC DNA]</scope>
    <source>
        <strain evidence="13 14">CBS 613</strain>
    </source>
</reference>
<dbReference type="FunFam" id="3.40.50.300:FF:000218">
    <property type="entry name" value="Multidrug ABC transporter ATP-binding protein"/>
    <property type="match status" value="1"/>
</dbReference>
<dbReference type="InterPro" id="IPR027417">
    <property type="entry name" value="P-loop_NTPase"/>
</dbReference>
<dbReference type="Gene3D" id="3.40.50.300">
    <property type="entry name" value="P-loop containing nucleotide triphosphate hydrolases"/>
    <property type="match status" value="1"/>
</dbReference>
<dbReference type="SUPFAM" id="SSF52540">
    <property type="entry name" value="P-loop containing nucleoside triphosphate hydrolases"/>
    <property type="match status" value="1"/>
</dbReference>
<dbReference type="Pfam" id="PF00664">
    <property type="entry name" value="ABC_membrane"/>
    <property type="match status" value="1"/>
</dbReference>
<evidence type="ECO:0000313" key="14">
    <source>
        <dbReference type="Proteomes" id="UP000449547"/>
    </source>
</evidence>
<accession>A0A642UP25</accession>
<evidence type="ECO:0000256" key="8">
    <source>
        <dbReference type="ARBA" id="ARBA00023136"/>
    </source>
</evidence>
<sequence>MIGIGRSVLPSTLFRAYRGTVVRSSPHPTQLCHHRLGSRWFSSSPPRLAAKPSTAQASPSRGQVKHEIRRLLKLARPEYKLLALAFGCIIVTSSVSMSLPLFIGKIIDTAKPLDDNDDDDKDGNKVVTEFAPEEKDTVILGLPAHQFYMALGALFTVGALANFGRTYLLRSVGERLVARLRSRLFSKILCQDSYFFDVGPTKSGMKTGDLISRLSADAQIISKTLSGNISDGVRSLISGMVGLSMMCYVSWKLCLCMSAIFPPLIIMSTVYGRRIKKLSRTIQENLGAMTKVTEEKLNGLKTIQSFSQQRAMVHDYNHEIKNIFNSSIYEGKLSGMYNGFNGFLGNVTLISLLVIGTKLIGQGEMTIGDLSSFMMYAVYTGSSVFGLGNFYTELMKGVGAAERIFELKDSKPSITTSLGKKVDDLYGDIALNNVKFAYPSRPNSEVFANLDLRIRAGENVCLVGPSGSGKSSVSQLLMRFYDPLSGSVTVNGHDISDLNLNFYRSQMGYVQQEPLLFSGTIRDNLTFGKRDATEGELDEAMRLSNSLNFIRDLPQGLDTVIGPSNSTQLSGGQRQRISLARTLIRHPKMLILDEATSALDSISEELVMRNLLMLNRDLGVTIINIAHRLSTIRNSDRVIVFNQQGEVVEDGPFSELYGNPNSELNKLLKNHDLE</sequence>
<feature type="transmembrane region" description="Helical" evidence="10">
    <location>
        <begin position="249"/>
        <end position="271"/>
    </location>
</feature>
<feature type="domain" description="ABC transporter" evidence="11">
    <location>
        <begin position="429"/>
        <end position="669"/>
    </location>
</feature>
<feature type="domain" description="ABC transmembrane type-1" evidence="12">
    <location>
        <begin position="83"/>
        <end position="396"/>
    </location>
</feature>
<keyword evidence="8 10" id="KW-0472">Membrane</keyword>
<keyword evidence="4 10" id="KW-0812">Transmembrane</keyword>
<keyword evidence="6" id="KW-0067">ATP-binding</keyword>
<evidence type="ECO:0000256" key="7">
    <source>
        <dbReference type="ARBA" id="ARBA00022989"/>
    </source>
</evidence>
<dbReference type="Gene3D" id="1.20.1560.10">
    <property type="entry name" value="ABC transporter type 1, transmembrane domain"/>
    <property type="match status" value="1"/>
</dbReference>
<dbReference type="SMART" id="SM00382">
    <property type="entry name" value="AAA"/>
    <property type="match status" value="1"/>
</dbReference>
<dbReference type="SUPFAM" id="SSF90123">
    <property type="entry name" value="ABC transporter transmembrane region"/>
    <property type="match status" value="1"/>
</dbReference>
<dbReference type="FunFam" id="1.20.1560.10:FF:000058">
    <property type="entry name" value="ABC transporter B family member 25"/>
    <property type="match status" value="1"/>
</dbReference>
<dbReference type="GO" id="GO:0015421">
    <property type="term" value="F:ABC-type oligopeptide transporter activity"/>
    <property type="evidence" value="ECO:0007669"/>
    <property type="project" value="TreeGrafter"/>
</dbReference>
<dbReference type="OrthoDB" id="6500128at2759"/>
<feature type="transmembrane region" description="Helical" evidence="10">
    <location>
        <begin position="147"/>
        <end position="169"/>
    </location>
</feature>
<evidence type="ECO:0000256" key="10">
    <source>
        <dbReference type="SAM" id="Phobius"/>
    </source>
</evidence>
<dbReference type="InterPro" id="IPR003439">
    <property type="entry name" value="ABC_transporter-like_ATP-bd"/>
</dbReference>
<dbReference type="AlphaFoldDB" id="A0A642UP25"/>
<feature type="region of interest" description="Disordered" evidence="9">
    <location>
        <begin position="43"/>
        <end position="62"/>
    </location>
</feature>
<keyword evidence="3" id="KW-0813">Transport</keyword>
<name>A0A642UP25_DIURU</name>
<dbReference type="Pfam" id="PF00005">
    <property type="entry name" value="ABC_tran"/>
    <property type="match status" value="1"/>
</dbReference>
<dbReference type="GeneID" id="54781318"/>
<dbReference type="InterPro" id="IPR017871">
    <property type="entry name" value="ABC_transporter-like_CS"/>
</dbReference>
<keyword evidence="5" id="KW-0547">Nucleotide-binding</keyword>
<dbReference type="VEuPathDB" id="FungiDB:DIURU_002667"/>
<dbReference type="GO" id="GO:0090374">
    <property type="term" value="P:oligopeptide export from mitochondrion"/>
    <property type="evidence" value="ECO:0007669"/>
    <property type="project" value="TreeGrafter"/>
</dbReference>
<protein>
    <submittedName>
        <fullName evidence="13">Uncharacterized protein</fullName>
    </submittedName>
</protein>
<dbReference type="InterPro" id="IPR039421">
    <property type="entry name" value="Type_1_exporter"/>
</dbReference>
<comment type="subcellular location">
    <subcellularLocation>
        <location evidence="1">Membrane</location>
        <topology evidence="1">Multi-pass membrane protein</topology>
    </subcellularLocation>
</comment>
<evidence type="ECO:0000256" key="9">
    <source>
        <dbReference type="SAM" id="MobiDB-lite"/>
    </source>
</evidence>
<evidence type="ECO:0000256" key="3">
    <source>
        <dbReference type="ARBA" id="ARBA00022448"/>
    </source>
</evidence>
<evidence type="ECO:0000256" key="4">
    <source>
        <dbReference type="ARBA" id="ARBA00022692"/>
    </source>
</evidence>
<feature type="transmembrane region" description="Helical" evidence="10">
    <location>
        <begin position="79"/>
        <end position="103"/>
    </location>
</feature>
<dbReference type="GO" id="GO:0016887">
    <property type="term" value="F:ATP hydrolysis activity"/>
    <property type="evidence" value="ECO:0007669"/>
    <property type="project" value="InterPro"/>
</dbReference>
<dbReference type="GO" id="GO:0005524">
    <property type="term" value="F:ATP binding"/>
    <property type="evidence" value="ECO:0007669"/>
    <property type="project" value="UniProtKB-KW"/>
</dbReference>
<comment type="similarity">
    <text evidence="2">Belongs to the ABC transporter superfamily. ABCB family. Mitochondrial peptide exporter (TC 3.A.1.212) subfamily.</text>
</comment>
<evidence type="ECO:0000256" key="2">
    <source>
        <dbReference type="ARBA" id="ARBA00005580"/>
    </source>
</evidence>
<dbReference type="InterPro" id="IPR036640">
    <property type="entry name" value="ABC1_TM_sf"/>
</dbReference>
<gene>
    <name evidence="13" type="ORF">DIURU_002667</name>
</gene>